<accession>A0A7H0LKV4</accession>
<dbReference type="Proteomes" id="UP000516148">
    <property type="component" value="Chromosome"/>
</dbReference>
<dbReference type="AlphaFoldDB" id="A0A7H0LKV4"/>
<sequence length="97" mass="10449">MQFVAILRLRNDATEQQQAAVRRAEVQAVWGLAKSGVLRSIHFISAPGRGAVMMIEAADIGEATRHVDALPAVKGGLLNPEIIGLAPFNGYEVLFHT</sequence>
<keyword evidence="2" id="KW-1185">Reference proteome</keyword>
<name>A0A7H0LKV4_9SPHN</name>
<evidence type="ECO:0000313" key="1">
    <source>
        <dbReference type="EMBL" id="QNQ10307.1"/>
    </source>
</evidence>
<dbReference type="Gene3D" id="3.30.70.1060">
    <property type="entry name" value="Dimeric alpha+beta barrel"/>
    <property type="match status" value="1"/>
</dbReference>
<gene>
    <name evidence="1" type="ORF">H3Z74_03440</name>
</gene>
<reference evidence="1 2" key="1">
    <citation type="submission" date="2020-09" db="EMBL/GenBank/DDBJ databases">
        <title>Sphingomonas sp., a new species isolated from pork steak.</title>
        <authorList>
            <person name="Heidler von Heilborn D."/>
        </authorList>
    </citation>
    <scope>NUCLEOTIDE SEQUENCE [LARGE SCALE GENOMIC DNA]</scope>
    <source>
        <strain evidence="2">S8-3T</strain>
    </source>
</reference>
<organism evidence="1 2">
    <name type="scientific">Sphingomonas alpina</name>
    <dbReference type="NCBI Taxonomy" id="653931"/>
    <lineage>
        <taxon>Bacteria</taxon>
        <taxon>Pseudomonadati</taxon>
        <taxon>Pseudomonadota</taxon>
        <taxon>Alphaproteobacteria</taxon>
        <taxon>Sphingomonadales</taxon>
        <taxon>Sphingomonadaceae</taxon>
        <taxon>Sphingomonas</taxon>
    </lineage>
</organism>
<protein>
    <recommendedName>
        <fullName evidence="3">Muconolactone isomerase domain-containing protein</fullName>
    </recommendedName>
</protein>
<dbReference type="KEGG" id="spap:H3Z74_03440"/>
<evidence type="ECO:0000313" key="2">
    <source>
        <dbReference type="Proteomes" id="UP000516148"/>
    </source>
</evidence>
<proteinExistence type="predicted"/>
<evidence type="ECO:0008006" key="3">
    <source>
        <dbReference type="Google" id="ProtNLM"/>
    </source>
</evidence>
<dbReference type="RefSeq" id="WP_187762607.1">
    <property type="nucleotide sequence ID" value="NZ_CP061038.1"/>
</dbReference>
<dbReference type="EMBL" id="CP061038">
    <property type="protein sequence ID" value="QNQ10307.1"/>
    <property type="molecule type" value="Genomic_DNA"/>
</dbReference>